<dbReference type="EMBL" id="JARMQG010000084">
    <property type="protein sequence ID" value="MED3562356.1"/>
    <property type="molecule type" value="Genomic_DNA"/>
</dbReference>
<dbReference type="RefSeq" id="WP_327967271.1">
    <property type="nucleotide sequence ID" value="NZ_JARMQG010000084.1"/>
</dbReference>
<dbReference type="InterPro" id="IPR001387">
    <property type="entry name" value="Cro/C1-type_HTH"/>
</dbReference>
<keyword evidence="3" id="KW-1185">Reference proteome</keyword>
<dbReference type="Proteomes" id="UP001330749">
    <property type="component" value="Unassembled WGS sequence"/>
</dbReference>
<evidence type="ECO:0000313" key="3">
    <source>
        <dbReference type="Proteomes" id="UP001330749"/>
    </source>
</evidence>
<evidence type="ECO:0000313" key="2">
    <source>
        <dbReference type="EMBL" id="MED3562356.1"/>
    </source>
</evidence>
<evidence type="ECO:0000259" key="1">
    <source>
        <dbReference type="PROSITE" id="PS50943"/>
    </source>
</evidence>
<protein>
    <submittedName>
        <fullName evidence="2">Helix-turn-helix transcriptional regulator</fullName>
    </submittedName>
</protein>
<dbReference type="Gene3D" id="1.10.260.40">
    <property type="entry name" value="lambda repressor-like DNA-binding domains"/>
    <property type="match status" value="1"/>
</dbReference>
<dbReference type="SMART" id="SM00530">
    <property type="entry name" value="HTH_XRE"/>
    <property type="match status" value="1"/>
</dbReference>
<comment type="caution">
    <text evidence="2">The sequence shown here is derived from an EMBL/GenBank/DDBJ whole genome shotgun (WGS) entry which is preliminary data.</text>
</comment>
<gene>
    <name evidence="2" type="ORF">P4447_07795</name>
</gene>
<dbReference type="PROSITE" id="PS50943">
    <property type="entry name" value="HTH_CROC1"/>
    <property type="match status" value="1"/>
</dbReference>
<dbReference type="CDD" id="cd00093">
    <property type="entry name" value="HTH_XRE"/>
    <property type="match status" value="1"/>
</dbReference>
<organism evidence="2 3">
    <name type="scientific">Bacillus xiapuensis</name>
    <dbReference type="NCBI Taxonomy" id="2014075"/>
    <lineage>
        <taxon>Bacteria</taxon>
        <taxon>Bacillati</taxon>
        <taxon>Bacillota</taxon>
        <taxon>Bacilli</taxon>
        <taxon>Bacillales</taxon>
        <taxon>Bacillaceae</taxon>
        <taxon>Bacillus</taxon>
    </lineage>
</organism>
<reference evidence="2 3" key="1">
    <citation type="submission" date="2023-03" db="EMBL/GenBank/DDBJ databases">
        <title>Bacillus Genome Sequencing.</title>
        <authorList>
            <person name="Dunlap C."/>
        </authorList>
    </citation>
    <scope>NUCLEOTIDE SEQUENCE [LARGE SCALE GENOMIC DNA]</scope>
    <source>
        <strain evidence="2 3">B-14544</strain>
    </source>
</reference>
<name>A0ABU6N7Z9_9BACI</name>
<dbReference type="InterPro" id="IPR010982">
    <property type="entry name" value="Lambda_DNA-bd_dom_sf"/>
</dbReference>
<proteinExistence type="predicted"/>
<sequence>MIEITIGRCLIPNLLKRKGMTQADLAVITGISPTQINGYISGERQSMTLRTAKKIACTLNCSIDDLYEWQIRKL</sequence>
<dbReference type="SUPFAM" id="SSF47413">
    <property type="entry name" value="lambda repressor-like DNA-binding domains"/>
    <property type="match status" value="1"/>
</dbReference>
<dbReference type="Pfam" id="PF13443">
    <property type="entry name" value="HTH_26"/>
    <property type="match status" value="1"/>
</dbReference>
<feature type="domain" description="HTH cro/C1-type" evidence="1">
    <location>
        <begin position="11"/>
        <end position="66"/>
    </location>
</feature>
<accession>A0ABU6N7Z9</accession>